<evidence type="ECO:0000313" key="8">
    <source>
        <dbReference type="Proteomes" id="UP000199513"/>
    </source>
</evidence>
<dbReference type="OrthoDB" id="977000at2"/>
<protein>
    <submittedName>
        <fullName evidence="7">CHAT domain-containing protein</fullName>
    </submittedName>
</protein>
<dbReference type="InterPro" id="IPR024983">
    <property type="entry name" value="CHAT_dom"/>
</dbReference>
<dbReference type="Pfam" id="PF12770">
    <property type="entry name" value="CHAT"/>
    <property type="match status" value="1"/>
</dbReference>
<dbReference type="PROSITE" id="PS50005">
    <property type="entry name" value="TPR"/>
    <property type="match status" value="3"/>
</dbReference>
<proteinExistence type="predicted"/>
<feature type="domain" description="Anaphase-promoting complex subunit 5" evidence="6">
    <location>
        <begin position="173"/>
        <end position="238"/>
    </location>
</feature>
<dbReference type="STRING" id="1003.SAMN04488541_1007126"/>
<organism evidence="7 8">
    <name type="scientific">Thermoflexibacter ruber</name>
    <dbReference type="NCBI Taxonomy" id="1003"/>
    <lineage>
        <taxon>Bacteria</taxon>
        <taxon>Pseudomonadati</taxon>
        <taxon>Bacteroidota</taxon>
        <taxon>Cytophagia</taxon>
        <taxon>Cytophagales</taxon>
        <taxon>Thermoflexibacteraceae</taxon>
        <taxon>Thermoflexibacter</taxon>
    </lineage>
</organism>
<keyword evidence="8" id="KW-1185">Reference proteome</keyword>
<dbReference type="InterPro" id="IPR019734">
    <property type="entry name" value="TPR_rpt"/>
</dbReference>
<feature type="repeat" description="TPR" evidence="3">
    <location>
        <begin position="77"/>
        <end position="110"/>
    </location>
</feature>
<reference evidence="7 8" key="1">
    <citation type="submission" date="2016-10" db="EMBL/GenBank/DDBJ databases">
        <authorList>
            <person name="de Groot N.N."/>
        </authorList>
    </citation>
    <scope>NUCLEOTIDE SEQUENCE [LARGE SCALE GENOMIC DNA]</scope>
    <source>
        <strain>GEY</strain>
        <strain evidence="8">DSM 9560</strain>
    </source>
</reference>
<evidence type="ECO:0000259" key="5">
    <source>
        <dbReference type="Pfam" id="PF12770"/>
    </source>
</evidence>
<keyword evidence="2 3" id="KW-0802">TPR repeat</keyword>
<keyword evidence="1" id="KW-0677">Repeat</keyword>
<dbReference type="SMART" id="SM00028">
    <property type="entry name" value="TPR"/>
    <property type="match status" value="8"/>
</dbReference>
<feature type="repeat" description="TPR" evidence="3">
    <location>
        <begin position="161"/>
        <end position="194"/>
    </location>
</feature>
<feature type="domain" description="CHAT" evidence="5">
    <location>
        <begin position="583"/>
        <end position="867"/>
    </location>
</feature>
<evidence type="ECO:0000259" key="6">
    <source>
        <dbReference type="Pfam" id="PF12862"/>
    </source>
</evidence>
<dbReference type="EMBL" id="FONY01000007">
    <property type="protein sequence ID" value="SFE82702.1"/>
    <property type="molecule type" value="Genomic_DNA"/>
</dbReference>
<dbReference type="Pfam" id="PF12862">
    <property type="entry name" value="ANAPC5"/>
    <property type="match status" value="1"/>
</dbReference>
<keyword evidence="4" id="KW-0175">Coiled coil</keyword>
<dbReference type="PANTHER" id="PTHR45641">
    <property type="entry name" value="TETRATRICOPEPTIDE REPEAT PROTEIN (AFU_ORTHOLOGUE AFUA_6G03870)"/>
    <property type="match status" value="1"/>
</dbReference>
<dbReference type="InterPro" id="IPR026000">
    <property type="entry name" value="Apc5_dom"/>
</dbReference>
<dbReference type="Proteomes" id="UP000199513">
    <property type="component" value="Unassembled WGS sequence"/>
</dbReference>
<evidence type="ECO:0000256" key="4">
    <source>
        <dbReference type="SAM" id="Coils"/>
    </source>
</evidence>
<feature type="coiled-coil region" evidence="4">
    <location>
        <begin position="463"/>
        <end position="490"/>
    </location>
</feature>
<dbReference type="AlphaFoldDB" id="A0A1I2DPZ6"/>
<dbReference type="SUPFAM" id="SSF48452">
    <property type="entry name" value="TPR-like"/>
    <property type="match status" value="2"/>
</dbReference>
<dbReference type="PANTHER" id="PTHR45641:SF19">
    <property type="entry name" value="NEPHROCYSTIN-3"/>
    <property type="match status" value="1"/>
</dbReference>
<dbReference type="Pfam" id="PF13424">
    <property type="entry name" value="TPR_12"/>
    <property type="match status" value="2"/>
</dbReference>
<gene>
    <name evidence="7" type="ORF">SAMN04488541_1007126</name>
</gene>
<dbReference type="Gene3D" id="1.25.40.10">
    <property type="entry name" value="Tetratricopeptide repeat domain"/>
    <property type="match status" value="3"/>
</dbReference>
<evidence type="ECO:0000313" key="7">
    <source>
        <dbReference type="EMBL" id="SFE82702.1"/>
    </source>
</evidence>
<sequence>MKKFTFLALLITFIFHVSISFAQKKYSKFFTLIEHAHQDGNYEEALKHSQQAITLIKKDLDSLSESKDQSVYLETLMNLVHNRGVILLDIGNYEEAIHHIQQAIDIHKDIFNVENPDLATFLDNLGVAKQNLGEYSEAEKLYTKSRDIRLKLLGDRDVDYAMSINHLASLLHEMGDYEKALNGYIKSINIIKKRDGKNNMYFATFQSACASLYQEIGCLDQAEIMLKNSLNIIKKEKSEQHPEYGLALFSLATLYQAMHQPTKALPLLEESIAIIAEKLGKKHLIYANALHQLGKAQQAIGNYSKAESFYLEALRLRQSIVGTNHPDYISSLVQLALYYQLIKQYEKAESWYLQHLKASVHQIYAYFPFLSEKQKEKFYAGISDNFEKFNAFAFQRSTQNPYLLSEVFNYRLTTKAILFQSANKMRKQILDSGDKELIATYKKWTKLKDKLAKIYKPAKATRIKIFAEDIIGLETEVEKLEKQLYEKSETFKQFADKQTVSWGSIKQKLQQGEALIEVIRFRYFDIYKDKWTDSVNYAGLIALPHEQTYPMVSLITYGKDLENKHFKAYRFALKEKQTDVDSYQLFWTPFKEKIGQVKKIFFAPDGVYNQLNINVLLNPETGNYLIDETDVHLLANAKEILEIEPASSAVLQNTLPKAVLIGRPKYDSEHLQEKLSDLEGTEKEVKHIAQLLNKEQWHTEVYLGEKASESILKQSDSPTVLHIASHGFFAANSYEDPMFSSGLMLTSYRNDNQIDEDDGRLTGYEAMNLSLETTDLVVLSACETGVGNVKVGEGVYGLQRAFKIAGAKNIIISLWLADDWATQSLMKEFYQLWLAEGNRRQAFRLAQQKMKDKYAHPYYWGAFVIWGG</sequence>
<dbReference type="InterPro" id="IPR011990">
    <property type="entry name" value="TPR-like_helical_dom_sf"/>
</dbReference>
<evidence type="ECO:0000256" key="1">
    <source>
        <dbReference type="ARBA" id="ARBA00022737"/>
    </source>
</evidence>
<evidence type="ECO:0000256" key="2">
    <source>
        <dbReference type="ARBA" id="ARBA00022803"/>
    </source>
</evidence>
<feature type="repeat" description="TPR" evidence="3">
    <location>
        <begin position="287"/>
        <end position="320"/>
    </location>
</feature>
<accession>A0A1I2DPZ6</accession>
<name>A0A1I2DPZ6_9BACT</name>
<dbReference type="RefSeq" id="WP_091541637.1">
    <property type="nucleotide sequence ID" value="NZ_FONY01000007.1"/>
</dbReference>
<evidence type="ECO:0000256" key="3">
    <source>
        <dbReference type="PROSITE-ProRule" id="PRU00339"/>
    </source>
</evidence>